<evidence type="ECO:0000256" key="5">
    <source>
        <dbReference type="ARBA" id="ARBA00023242"/>
    </source>
</evidence>
<keyword evidence="5" id="KW-0539">Nucleus</keyword>
<dbReference type="InterPro" id="IPR036864">
    <property type="entry name" value="Zn2-C6_fun-type_DNA-bd_sf"/>
</dbReference>
<evidence type="ECO:0000313" key="11">
    <source>
        <dbReference type="Proteomes" id="UP001056012"/>
    </source>
</evidence>
<evidence type="ECO:0008006" key="12">
    <source>
        <dbReference type="Google" id="ProtNLM"/>
    </source>
</evidence>
<dbReference type="Gene3D" id="3.30.160.60">
    <property type="entry name" value="Classic Zinc Finger"/>
    <property type="match status" value="1"/>
</dbReference>
<evidence type="ECO:0000256" key="1">
    <source>
        <dbReference type="ARBA" id="ARBA00022723"/>
    </source>
</evidence>
<dbReference type="PANTHER" id="PTHR47660:SF2">
    <property type="entry name" value="TRANSCRIPTION FACTOR WITH C2H2 AND ZN(2)-CYS(6) DNA BINDING DOMAIN (EUROFUNG)"/>
    <property type="match status" value="1"/>
</dbReference>
<dbReference type="OrthoDB" id="40579at2759"/>
<dbReference type="PANTHER" id="PTHR47660">
    <property type="entry name" value="TRANSCRIPTION FACTOR WITH C2H2 AND ZN(2)-CYS(6) DNA BINDING DOMAIN (EUROFUNG)-RELATED-RELATED"/>
    <property type="match status" value="1"/>
</dbReference>
<keyword evidence="6" id="KW-0863">Zinc-finger</keyword>
<feature type="compositionally biased region" description="Low complexity" evidence="7">
    <location>
        <begin position="395"/>
        <end position="407"/>
    </location>
</feature>
<dbReference type="Pfam" id="PF00172">
    <property type="entry name" value="Zn_clus"/>
    <property type="match status" value="1"/>
</dbReference>
<accession>A0A9Q9DNR2</accession>
<dbReference type="GO" id="GO:0008270">
    <property type="term" value="F:zinc ion binding"/>
    <property type="evidence" value="ECO:0007669"/>
    <property type="project" value="UniProtKB-KW"/>
</dbReference>
<name>A0A9Q9DNR2_CURCL</name>
<dbReference type="CDD" id="cd00067">
    <property type="entry name" value="GAL4"/>
    <property type="match status" value="1"/>
</dbReference>
<feature type="domain" description="C2H2-type" evidence="9">
    <location>
        <begin position="194"/>
        <end position="221"/>
    </location>
</feature>
<protein>
    <recommendedName>
        <fullName evidence="12">Transcription factor</fullName>
    </recommendedName>
</protein>
<dbReference type="VEuPathDB" id="FungiDB:yc1106_00679"/>
<keyword evidence="4" id="KW-0804">Transcription</keyword>
<proteinExistence type="predicted"/>
<dbReference type="InterPro" id="IPR036236">
    <property type="entry name" value="Znf_C2H2_sf"/>
</dbReference>
<dbReference type="GO" id="GO:0003677">
    <property type="term" value="F:DNA binding"/>
    <property type="evidence" value="ECO:0007669"/>
    <property type="project" value="InterPro"/>
</dbReference>
<keyword evidence="11" id="KW-1185">Reference proteome</keyword>
<feature type="region of interest" description="Disordered" evidence="7">
    <location>
        <begin position="1"/>
        <end position="61"/>
    </location>
</feature>
<dbReference type="SUPFAM" id="SSF57667">
    <property type="entry name" value="beta-beta-alpha zinc fingers"/>
    <property type="match status" value="1"/>
</dbReference>
<feature type="compositionally biased region" description="Low complexity" evidence="7">
    <location>
        <begin position="285"/>
        <end position="300"/>
    </location>
</feature>
<dbReference type="CDD" id="cd12148">
    <property type="entry name" value="fungal_TF_MHR"/>
    <property type="match status" value="1"/>
</dbReference>
<dbReference type="InterPro" id="IPR007219">
    <property type="entry name" value="XnlR_reg_dom"/>
</dbReference>
<dbReference type="GO" id="GO:0006351">
    <property type="term" value="P:DNA-templated transcription"/>
    <property type="evidence" value="ECO:0007669"/>
    <property type="project" value="InterPro"/>
</dbReference>
<dbReference type="Proteomes" id="UP001056012">
    <property type="component" value="Chromosome 1"/>
</dbReference>
<sequence length="1176" mass="130334">MFLDDANARTNKVASTTHRSKHCPQCTATGTQADQDVVAGDRETSEPRDEPAWTRKTTRGHDDYSPTYMSSLVRCSLPRSTDGSAANHADRALSYHRCAVLRYAALCCAVAHPFLRKYEDANGLRIGLSQADGRLAAQRLYGDAPGESYLTSGQGADHAIAWPPSPETNIWNAIFLPEHLADHFSPTDTNVKPFKCFTCHMSFARRDLLQRHYTVHGRNQNNEEGLPPQGIIPKSAGRTPIACSNCAKTKTKCDKKFPCTRCAQRNLKCTLRPTRRASKGVQRVGGPSEAGSGDSSESGSTTENQNTSGNTSPNHESQSQPQSQQPTAQSSPSQIQQQPQIPNGHPPSQRQSRSPSASHSRNTSISQSVQAPPHISPEEKTLHLPLTNTPPFFDQSPSHALSQAPSLLSPLPTPVTGMNSFVSSTPMSGYDDFVRTVRDQGDNGSPQFMMDPWQNMSMDTGFDPMRLDPSLMISMGMDMSMGPPPEGILGMIPEMSPAQTFAHAPTPRVDESFSDLQIGSSASMFYPSNRQSSITDAGVPDLGAIIAAQDGWTVFRCTPSIASSSCPRTARLNLERLELSLKNHEAWSSWTPSWDESDFQQAGRIAVSKLQESTRDKLLAITQSFLHKALDIHKDGNSTTSSGESPGSTASHSNFVLLPPARVLEYFLKSYANSFERYYPTSARGVLDTNELMQNYNDKASSLLILMMIAQGAMTIPSIEARWLTGGFTEACRISLFDLIEKNIIMAGDPIVLRAALLFTVQAAWSGDKWQMDIAMGQRGMYFSMLRHSGILDVRPPTTPQMNGNSTMDLLWKDWIQQESRSRLIYSWVMVDQDLSLFHDTAPLFSVTEFGAPMPDSDRLWQAQTASEWSDMFNQVHEFSNGYSSVGSGARPPSLRDLFRYFLDDEIVVQDVQEVHLTPMHLRLLLHPLQTLVCQYCQLLSCFSDSVASRSRNRALTAASTRVRLEEVQALLGRWFDLAQRYMKANPICPMMQANLVMFHLISMNAVSNFPEIERLARREGIDGSYQQMLWMHKKCLSDVQEAITHAGQILRLVREMPRGIRPPWWAGAVYRAALVVWTDSLVQKESPSPNQQGAYQQPAPNAVFSVDRLPADHPTILRYMSRRDGIPALTKRDGTPVPLDNGFNVLSHCIDVIDEGVATRFSDGIRSKLQKLARA</sequence>
<keyword evidence="2" id="KW-0862">Zinc</keyword>
<dbReference type="SUPFAM" id="SSF57701">
    <property type="entry name" value="Zn2/Cys6 DNA-binding domain"/>
    <property type="match status" value="1"/>
</dbReference>
<dbReference type="Pfam" id="PF04082">
    <property type="entry name" value="Fungal_trans"/>
    <property type="match status" value="1"/>
</dbReference>
<keyword evidence="1" id="KW-0479">Metal-binding</keyword>
<organism evidence="10 11">
    <name type="scientific">Curvularia clavata</name>
    <dbReference type="NCBI Taxonomy" id="95742"/>
    <lineage>
        <taxon>Eukaryota</taxon>
        <taxon>Fungi</taxon>
        <taxon>Dikarya</taxon>
        <taxon>Ascomycota</taxon>
        <taxon>Pezizomycotina</taxon>
        <taxon>Dothideomycetes</taxon>
        <taxon>Pleosporomycetidae</taxon>
        <taxon>Pleosporales</taxon>
        <taxon>Pleosporineae</taxon>
        <taxon>Pleosporaceae</taxon>
        <taxon>Curvularia</taxon>
    </lineage>
</organism>
<dbReference type="AlphaFoldDB" id="A0A9Q9DNR2"/>
<dbReference type="GO" id="GO:0000981">
    <property type="term" value="F:DNA-binding transcription factor activity, RNA polymerase II-specific"/>
    <property type="evidence" value="ECO:0007669"/>
    <property type="project" value="InterPro"/>
</dbReference>
<evidence type="ECO:0000256" key="2">
    <source>
        <dbReference type="ARBA" id="ARBA00022833"/>
    </source>
</evidence>
<dbReference type="EMBL" id="CP089274">
    <property type="protein sequence ID" value="USP73405.1"/>
    <property type="molecule type" value="Genomic_DNA"/>
</dbReference>
<evidence type="ECO:0000256" key="3">
    <source>
        <dbReference type="ARBA" id="ARBA00023015"/>
    </source>
</evidence>
<feature type="compositionally biased region" description="Basic and acidic residues" evidence="7">
    <location>
        <begin position="39"/>
        <end position="61"/>
    </location>
</feature>
<evidence type="ECO:0000259" key="9">
    <source>
        <dbReference type="PROSITE" id="PS50157"/>
    </source>
</evidence>
<feature type="compositionally biased region" description="Polar residues" evidence="7">
    <location>
        <begin position="301"/>
        <end position="316"/>
    </location>
</feature>
<reference evidence="10" key="1">
    <citation type="submission" date="2021-12" db="EMBL/GenBank/DDBJ databases">
        <title>Curvularia clavata genome.</title>
        <authorList>
            <person name="Cao Y."/>
        </authorList>
    </citation>
    <scope>NUCLEOTIDE SEQUENCE</scope>
    <source>
        <strain evidence="10">Yc1106</strain>
    </source>
</reference>
<dbReference type="PROSITE" id="PS50048">
    <property type="entry name" value="ZN2_CY6_FUNGAL_2"/>
    <property type="match status" value="1"/>
</dbReference>
<feature type="compositionally biased region" description="Low complexity" evidence="7">
    <location>
        <begin position="317"/>
        <end position="361"/>
    </location>
</feature>
<gene>
    <name evidence="10" type="ORF">yc1106_00679</name>
</gene>
<dbReference type="SMART" id="SM00066">
    <property type="entry name" value="GAL4"/>
    <property type="match status" value="1"/>
</dbReference>
<feature type="region of interest" description="Disordered" evidence="7">
    <location>
        <begin position="274"/>
        <end position="407"/>
    </location>
</feature>
<dbReference type="PROSITE" id="PS50157">
    <property type="entry name" value="ZINC_FINGER_C2H2_2"/>
    <property type="match status" value="1"/>
</dbReference>
<dbReference type="PROSITE" id="PS00028">
    <property type="entry name" value="ZINC_FINGER_C2H2_1"/>
    <property type="match status" value="1"/>
</dbReference>
<keyword evidence="3" id="KW-0805">Transcription regulation</keyword>
<evidence type="ECO:0000256" key="7">
    <source>
        <dbReference type="SAM" id="MobiDB-lite"/>
    </source>
</evidence>
<evidence type="ECO:0000259" key="8">
    <source>
        <dbReference type="PROSITE" id="PS50048"/>
    </source>
</evidence>
<feature type="compositionally biased region" description="Polar residues" evidence="7">
    <location>
        <begin position="8"/>
        <end position="17"/>
    </location>
</feature>
<evidence type="ECO:0000256" key="4">
    <source>
        <dbReference type="ARBA" id="ARBA00023163"/>
    </source>
</evidence>
<evidence type="ECO:0000313" key="10">
    <source>
        <dbReference type="EMBL" id="USP73405.1"/>
    </source>
</evidence>
<dbReference type="Gene3D" id="4.10.240.10">
    <property type="entry name" value="Zn(2)-C6 fungal-type DNA-binding domain"/>
    <property type="match status" value="1"/>
</dbReference>
<dbReference type="PROSITE" id="PS00463">
    <property type="entry name" value="ZN2_CY6_FUNGAL_1"/>
    <property type="match status" value="1"/>
</dbReference>
<evidence type="ECO:0000256" key="6">
    <source>
        <dbReference type="PROSITE-ProRule" id="PRU00042"/>
    </source>
</evidence>
<dbReference type="InterPro" id="IPR001138">
    <property type="entry name" value="Zn2Cys6_DnaBD"/>
</dbReference>
<feature type="domain" description="Zn(2)-C6 fungal-type" evidence="8">
    <location>
        <begin position="242"/>
        <end position="271"/>
    </location>
</feature>
<dbReference type="InterPro" id="IPR013087">
    <property type="entry name" value="Znf_C2H2_type"/>
</dbReference>